<dbReference type="Proteomes" id="UP000553948">
    <property type="component" value="Unassembled WGS sequence"/>
</dbReference>
<reference evidence="1 2" key="1">
    <citation type="submission" date="2020-07" db="EMBL/GenBank/DDBJ databases">
        <title>Diversity of carbapenemase encoding genes among Pseudomonas putida group clinical isolates in a tertiary Brazilian hospital.</title>
        <authorList>
            <person name="Alberto-Lei F."/>
            <person name="Nodari C.S."/>
            <person name="Streling A.P."/>
            <person name="Paulino J.T."/>
            <person name="Bessa-Neto F.O."/>
            <person name="Cayo R."/>
            <person name="Gales A.C."/>
        </authorList>
    </citation>
    <scope>NUCLEOTIDE SEQUENCE [LARGE SCALE GENOMIC DNA]</scope>
    <source>
        <strain evidence="1 2">12464</strain>
    </source>
</reference>
<dbReference type="SUPFAM" id="SSF56112">
    <property type="entry name" value="Protein kinase-like (PK-like)"/>
    <property type="match status" value="1"/>
</dbReference>
<accession>A0A7W2QLV4</accession>
<proteinExistence type="predicted"/>
<dbReference type="AlphaFoldDB" id="A0A7W2QLV4"/>
<protein>
    <submittedName>
        <fullName evidence="1">InaA protein</fullName>
    </submittedName>
</protein>
<organism evidence="1 2">
    <name type="scientific">Pseudomonas putida</name>
    <name type="common">Arthrobacter siderocapsulatus</name>
    <dbReference type="NCBI Taxonomy" id="303"/>
    <lineage>
        <taxon>Bacteria</taxon>
        <taxon>Pseudomonadati</taxon>
        <taxon>Pseudomonadota</taxon>
        <taxon>Gammaproteobacteria</taxon>
        <taxon>Pseudomonadales</taxon>
        <taxon>Pseudomonadaceae</taxon>
        <taxon>Pseudomonas</taxon>
    </lineage>
</organism>
<dbReference type="EMBL" id="JACGDG010000032">
    <property type="protein sequence ID" value="MBA6119034.1"/>
    <property type="molecule type" value="Genomic_DNA"/>
</dbReference>
<gene>
    <name evidence="1" type="ORF">H4C47_25345</name>
</gene>
<sequence length="237" mass="26771">MTNNNSTILRPCHPLLEEILNAPGAWVEPPNIRRGGESGVLRVELEGLTFYKKQQVGHVYRSLLHPFGYPTVAREAKALRAAALLGVATPSLLHAEVRKRGGDWHAVMVTAGLDGYLSLEDFYAHKLDKSLGSRRHHEILEAYGRVLARLNLGRWQHGCLYLKHVFVDFSEPCVKVALLDLEKARKRFSAKKAGRHDLRQVKRRSEWSADQWEAFCRGYSYSFGQTAERLLRGAGSI</sequence>
<evidence type="ECO:0000313" key="1">
    <source>
        <dbReference type="EMBL" id="MBA6119034.1"/>
    </source>
</evidence>
<dbReference type="InterPro" id="IPR011009">
    <property type="entry name" value="Kinase-like_dom_sf"/>
</dbReference>
<dbReference type="RefSeq" id="WP_182387719.1">
    <property type="nucleotide sequence ID" value="NZ_JACGDG010000032.1"/>
</dbReference>
<name>A0A7W2QLV4_PSEPU</name>
<evidence type="ECO:0000313" key="2">
    <source>
        <dbReference type="Proteomes" id="UP000553948"/>
    </source>
</evidence>
<dbReference type="InterPro" id="IPR027023">
    <property type="entry name" value="Put_LipoPS_kinase_InaA"/>
</dbReference>
<dbReference type="Pfam" id="PF06293">
    <property type="entry name" value="Kdo"/>
    <property type="match status" value="1"/>
</dbReference>
<dbReference type="PIRSF" id="PIRSF026326">
    <property type="entry name" value="InaA"/>
    <property type="match status" value="1"/>
</dbReference>
<comment type="caution">
    <text evidence="1">The sequence shown here is derived from an EMBL/GenBank/DDBJ whole genome shotgun (WGS) entry which is preliminary data.</text>
</comment>